<dbReference type="OrthoDB" id="3262259at2759"/>
<evidence type="ECO:0000256" key="1">
    <source>
        <dbReference type="SAM" id="MobiDB-lite"/>
    </source>
</evidence>
<dbReference type="HOGENOM" id="CLU_103878_0_0_1"/>
<proteinExistence type="predicted"/>
<name>A0A0C3AA76_9AGAM</name>
<feature type="region of interest" description="Disordered" evidence="1">
    <location>
        <begin position="144"/>
        <end position="174"/>
    </location>
</feature>
<accession>A0A0C3AA76</accession>
<keyword evidence="3" id="KW-1185">Reference proteome</keyword>
<sequence>MDNHGLPQVPLALDARLVALPPGAYDISYDMSTQKTEDNPPRGWHARRVPTYIQLAKHLQNHGFQQRQYSDWLCQDIEAIEAYWAMIHLKRILPPGKFESTVKKNVKMHLVTLEGFDVTPDIQLGGLYSPELEGPTPVGLVPPTIPAVAPPPGRPLPKHTRDSEEVRDHNNWRI</sequence>
<gene>
    <name evidence="2" type="ORF">SCLCIDRAFT_120932</name>
</gene>
<protein>
    <submittedName>
        <fullName evidence="2">Uncharacterized protein</fullName>
    </submittedName>
</protein>
<reference evidence="3" key="2">
    <citation type="submission" date="2015-01" db="EMBL/GenBank/DDBJ databases">
        <title>Evolutionary Origins and Diversification of the Mycorrhizal Mutualists.</title>
        <authorList>
            <consortium name="DOE Joint Genome Institute"/>
            <consortium name="Mycorrhizal Genomics Consortium"/>
            <person name="Kohler A."/>
            <person name="Kuo A."/>
            <person name="Nagy L.G."/>
            <person name="Floudas D."/>
            <person name="Copeland A."/>
            <person name="Barry K.W."/>
            <person name="Cichocki N."/>
            <person name="Veneault-Fourrey C."/>
            <person name="LaButti K."/>
            <person name="Lindquist E.A."/>
            <person name="Lipzen A."/>
            <person name="Lundell T."/>
            <person name="Morin E."/>
            <person name="Murat C."/>
            <person name="Riley R."/>
            <person name="Ohm R."/>
            <person name="Sun H."/>
            <person name="Tunlid A."/>
            <person name="Henrissat B."/>
            <person name="Grigoriev I.V."/>
            <person name="Hibbett D.S."/>
            <person name="Martin F."/>
        </authorList>
    </citation>
    <scope>NUCLEOTIDE SEQUENCE [LARGE SCALE GENOMIC DNA]</scope>
    <source>
        <strain evidence="3">Foug A</strain>
    </source>
</reference>
<feature type="compositionally biased region" description="Basic and acidic residues" evidence="1">
    <location>
        <begin position="159"/>
        <end position="174"/>
    </location>
</feature>
<feature type="compositionally biased region" description="Pro residues" evidence="1">
    <location>
        <begin position="144"/>
        <end position="155"/>
    </location>
</feature>
<organism evidence="2 3">
    <name type="scientific">Scleroderma citrinum Foug A</name>
    <dbReference type="NCBI Taxonomy" id="1036808"/>
    <lineage>
        <taxon>Eukaryota</taxon>
        <taxon>Fungi</taxon>
        <taxon>Dikarya</taxon>
        <taxon>Basidiomycota</taxon>
        <taxon>Agaricomycotina</taxon>
        <taxon>Agaricomycetes</taxon>
        <taxon>Agaricomycetidae</taxon>
        <taxon>Boletales</taxon>
        <taxon>Sclerodermatineae</taxon>
        <taxon>Sclerodermataceae</taxon>
        <taxon>Scleroderma</taxon>
    </lineage>
</organism>
<reference evidence="2 3" key="1">
    <citation type="submission" date="2014-04" db="EMBL/GenBank/DDBJ databases">
        <authorList>
            <consortium name="DOE Joint Genome Institute"/>
            <person name="Kuo A."/>
            <person name="Kohler A."/>
            <person name="Nagy L.G."/>
            <person name="Floudas D."/>
            <person name="Copeland A."/>
            <person name="Barry K.W."/>
            <person name="Cichocki N."/>
            <person name="Veneault-Fourrey C."/>
            <person name="LaButti K."/>
            <person name="Lindquist E.A."/>
            <person name="Lipzen A."/>
            <person name="Lundell T."/>
            <person name="Morin E."/>
            <person name="Murat C."/>
            <person name="Sun H."/>
            <person name="Tunlid A."/>
            <person name="Henrissat B."/>
            <person name="Grigoriev I.V."/>
            <person name="Hibbett D.S."/>
            <person name="Martin F."/>
            <person name="Nordberg H.P."/>
            <person name="Cantor M.N."/>
            <person name="Hua S.X."/>
        </authorList>
    </citation>
    <scope>NUCLEOTIDE SEQUENCE [LARGE SCALE GENOMIC DNA]</scope>
    <source>
        <strain evidence="2 3">Foug A</strain>
    </source>
</reference>
<dbReference type="InParanoid" id="A0A0C3AA76"/>
<dbReference type="Proteomes" id="UP000053989">
    <property type="component" value="Unassembled WGS sequence"/>
</dbReference>
<dbReference type="EMBL" id="KN822047">
    <property type="protein sequence ID" value="KIM61807.1"/>
    <property type="molecule type" value="Genomic_DNA"/>
</dbReference>
<dbReference type="AlphaFoldDB" id="A0A0C3AA76"/>
<evidence type="ECO:0000313" key="3">
    <source>
        <dbReference type="Proteomes" id="UP000053989"/>
    </source>
</evidence>
<evidence type="ECO:0000313" key="2">
    <source>
        <dbReference type="EMBL" id="KIM61807.1"/>
    </source>
</evidence>